<proteinExistence type="predicted"/>
<name>A0ABV4TYR3_9GAMM</name>
<reference evidence="3 4" key="1">
    <citation type="submission" date="2024-08" db="EMBL/GenBank/DDBJ databases">
        <title>Whole-genome sequencing of halo(alkali)philic microorganisms from hypersaline lakes.</title>
        <authorList>
            <person name="Sorokin D.Y."/>
            <person name="Merkel A.Y."/>
            <person name="Messina E."/>
            <person name="Yakimov M."/>
        </authorList>
    </citation>
    <scope>NUCLEOTIDE SEQUENCE [LARGE SCALE GENOMIC DNA]</scope>
    <source>
        <strain evidence="3 4">Cl-TMA</strain>
    </source>
</reference>
<sequence>MQTGLGLRTLGACLGAALLAACAAEENGTTGSLTLGVTDAPVDQAAEVVMSFTGVTVKPAEGPAVERSFEEARSVDLLALTGAAREKLLDGVAIPAGAYSWIRLHVAAERGATDSYLMRNGEKHSLYVPSGGQTGLKLVRGFTLQEDGKADFTVDFELRKSIHQPQSGSGYQLRPSLRLVDNSSTGHLEGVVSGSYVTNKCGGSGNGLAVYVYAGADATPVDLDGREPEPVTTALVEQDDENGAYAYAAGYLPKGDYTVAFTCKADNDDPELDDSDVGLRDAANVEIVAGETTTHDFP</sequence>
<keyword evidence="1" id="KW-0732">Signal</keyword>
<dbReference type="Proteomes" id="UP001575181">
    <property type="component" value="Unassembled WGS sequence"/>
</dbReference>
<evidence type="ECO:0000259" key="2">
    <source>
        <dbReference type="Pfam" id="PF14321"/>
    </source>
</evidence>
<comment type="caution">
    <text evidence="3">The sequence shown here is derived from an EMBL/GenBank/DDBJ whole genome shotgun (WGS) entry which is preliminary data.</text>
</comment>
<dbReference type="EMBL" id="JBGUAW010000015">
    <property type="protein sequence ID" value="MFA9462466.1"/>
    <property type="molecule type" value="Genomic_DNA"/>
</dbReference>
<evidence type="ECO:0000256" key="1">
    <source>
        <dbReference type="SAM" id="SignalP"/>
    </source>
</evidence>
<feature type="chain" id="PRO_5045927710" evidence="1">
    <location>
        <begin position="24"/>
        <end position="298"/>
    </location>
</feature>
<gene>
    <name evidence="3" type="ORF">ACERLL_16790</name>
</gene>
<dbReference type="Pfam" id="PF14321">
    <property type="entry name" value="DUF4382"/>
    <property type="match status" value="1"/>
</dbReference>
<feature type="signal peptide" evidence="1">
    <location>
        <begin position="1"/>
        <end position="23"/>
    </location>
</feature>
<organism evidence="3 4">
    <name type="scientific">Thiohalorhabdus methylotrophus</name>
    <dbReference type="NCBI Taxonomy" id="3242694"/>
    <lineage>
        <taxon>Bacteria</taxon>
        <taxon>Pseudomonadati</taxon>
        <taxon>Pseudomonadota</taxon>
        <taxon>Gammaproteobacteria</taxon>
        <taxon>Thiohalorhabdales</taxon>
        <taxon>Thiohalorhabdaceae</taxon>
        <taxon>Thiohalorhabdus</taxon>
    </lineage>
</organism>
<dbReference type="InterPro" id="IPR025491">
    <property type="entry name" value="DUF4382"/>
</dbReference>
<evidence type="ECO:0000313" key="4">
    <source>
        <dbReference type="Proteomes" id="UP001575181"/>
    </source>
</evidence>
<dbReference type="RefSeq" id="WP_373657256.1">
    <property type="nucleotide sequence ID" value="NZ_JBGUAW010000015.1"/>
</dbReference>
<protein>
    <submittedName>
        <fullName evidence="3">DUF4382 domain-containing protein</fullName>
    </submittedName>
</protein>
<evidence type="ECO:0000313" key="3">
    <source>
        <dbReference type="EMBL" id="MFA9462466.1"/>
    </source>
</evidence>
<accession>A0ABV4TYR3</accession>
<feature type="domain" description="DUF4382" evidence="2">
    <location>
        <begin position="30"/>
        <end position="175"/>
    </location>
</feature>
<keyword evidence="4" id="KW-1185">Reference proteome</keyword>